<dbReference type="PANTHER" id="PTHR42781">
    <property type="entry name" value="SPERMIDINE/PUTRESCINE IMPORT ATP-BINDING PROTEIN POTA"/>
    <property type="match status" value="1"/>
</dbReference>
<evidence type="ECO:0000313" key="8">
    <source>
        <dbReference type="EMBL" id="TGU70530.1"/>
    </source>
</evidence>
<evidence type="ECO:0000256" key="3">
    <source>
        <dbReference type="ARBA" id="ARBA00022741"/>
    </source>
</evidence>
<evidence type="ECO:0000313" key="10">
    <source>
        <dbReference type="Proteomes" id="UP000306416"/>
    </source>
</evidence>
<comment type="caution">
    <text evidence="8">The sequence shown here is derived from an EMBL/GenBank/DDBJ whole genome shotgun (WGS) entry which is preliminary data.</text>
</comment>
<evidence type="ECO:0000313" key="9">
    <source>
        <dbReference type="EMBL" id="TGU72950.1"/>
    </source>
</evidence>
<protein>
    <submittedName>
        <fullName evidence="8">ABC transporter ATP-binding protein</fullName>
    </submittedName>
</protein>
<dbReference type="InterPro" id="IPR017871">
    <property type="entry name" value="ABC_transporter-like_CS"/>
</dbReference>
<evidence type="ECO:0000259" key="7">
    <source>
        <dbReference type="PROSITE" id="PS51866"/>
    </source>
</evidence>
<dbReference type="PROSITE" id="PS51866">
    <property type="entry name" value="MOP"/>
    <property type="match status" value="1"/>
</dbReference>
<evidence type="ECO:0000256" key="1">
    <source>
        <dbReference type="ARBA" id="ARBA00022448"/>
    </source>
</evidence>
<dbReference type="SUPFAM" id="SSF50331">
    <property type="entry name" value="MOP-like"/>
    <property type="match status" value="1"/>
</dbReference>
<dbReference type="Gene3D" id="3.40.50.300">
    <property type="entry name" value="P-loop containing nucleotide triphosphate hydrolases"/>
    <property type="match status" value="1"/>
</dbReference>
<evidence type="ECO:0000256" key="4">
    <source>
        <dbReference type="ARBA" id="ARBA00022840"/>
    </source>
</evidence>
<dbReference type="Proteomes" id="UP000306416">
    <property type="component" value="Unassembled WGS sequence"/>
</dbReference>
<keyword evidence="1" id="KW-0813">Transport</keyword>
<feature type="domain" description="ABC transporter" evidence="6">
    <location>
        <begin position="8"/>
        <end position="240"/>
    </location>
</feature>
<evidence type="ECO:0000256" key="2">
    <source>
        <dbReference type="ARBA" id="ARBA00022505"/>
    </source>
</evidence>
<accession>A0A4S1CC16</accession>
<evidence type="ECO:0000259" key="6">
    <source>
        <dbReference type="PROSITE" id="PS50893"/>
    </source>
</evidence>
<keyword evidence="10" id="KW-1185">Reference proteome</keyword>
<dbReference type="GO" id="GO:0005524">
    <property type="term" value="F:ATP binding"/>
    <property type="evidence" value="ECO:0007669"/>
    <property type="project" value="UniProtKB-KW"/>
</dbReference>
<keyword evidence="3" id="KW-0547">Nucleotide-binding</keyword>
<dbReference type="InterPro" id="IPR004606">
    <property type="entry name" value="Mop_domain"/>
</dbReference>
<gene>
    <name evidence="9" type="ORF">E4633_11740</name>
    <name evidence="8" type="ORF">E4633_16130</name>
</gene>
<dbReference type="InterPro" id="IPR008995">
    <property type="entry name" value="Mo/tungstate-bd_C_term_dom"/>
</dbReference>
<keyword evidence="4 8" id="KW-0067">ATP-binding</keyword>
<feature type="domain" description="Mop" evidence="7">
    <location>
        <begin position="298"/>
        <end position="362"/>
    </location>
</feature>
<evidence type="ECO:0000256" key="5">
    <source>
        <dbReference type="PROSITE-ProRule" id="PRU01213"/>
    </source>
</evidence>
<dbReference type="PROSITE" id="PS50893">
    <property type="entry name" value="ABC_TRANSPORTER_2"/>
    <property type="match status" value="1"/>
</dbReference>
<name>A0A4S1CC16_9BACT</name>
<sequence length="366" mass="39800">MTQQQNVLDLKGLRVDRGGVPVLDIPSFSLSENEFVSLIGPNGAGKSTLLLSLLGLIKRSSGTVSYRGREIVNSADWLKVRRSIAMVLQEPLLFDATVFDNVASGLKIRGMGRGEIKSRVTSYLERFRLADMAQRSARKLSGGEARRVSLARAFAVEPEVILFDEPFANLDPPTRQALTEDMDEVIRDRGIAAILVTHDQSEALRMSQRIVVMNGGRIVQEGPPAGVMNHPVNEFVANFVGMETILEGEVVGNRFQQMTVKVAGCEIDTVGEAQPGALVYCCIRPENVTVSTTTAGKKSSARNHFAGRVAGIASMGPFLKLRLDCGFPLTAYVTRESFAELALFEGKEIFASFKATSVHVIGRRAA</sequence>
<dbReference type="GO" id="GO:0016887">
    <property type="term" value="F:ATP hydrolysis activity"/>
    <property type="evidence" value="ECO:0007669"/>
    <property type="project" value="InterPro"/>
</dbReference>
<dbReference type="InterPro" id="IPR027417">
    <property type="entry name" value="P-loop_NTPase"/>
</dbReference>
<dbReference type="Pfam" id="PF00005">
    <property type="entry name" value="ABC_tran"/>
    <property type="match status" value="1"/>
</dbReference>
<organism evidence="8 10">
    <name type="scientific">Geomonas terrae</name>
    <dbReference type="NCBI Taxonomy" id="2562681"/>
    <lineage>
        <taxon>Bacteria</taxon>
        <taxon>Pseudomonadati</taxon>
        <taxon>Thermodesulfobacteriota</taxon>
        <taxon>Desulfuromonadia</taxon>
        <taxon>Geobacterales</taxon>
        <taxon>Geobacteraceae</taxon>
        <taxon>Geomonas</taxon>
    </lineage>
</organism>
<keyword evidence="2 5" id="KW-0500">Molybdenum</keyword>
<dbReference type="GO" id="GO:0015689">
    <property type="term" value="P:molybdate ion transport"/>
    <property type="evidence" value="ECO:0007669"/>
    <property type="project" value="InterPro"/>
</dbReference>
<dbReference type="InterPro" id="IPR003593">
    <property type="entry name" value="AAA+_ATPase"/>
</dbReference>
<dbReference type="Pfam" id="PF03459">
    <property type="entry name" value="TOBE"/>
    <property type="match status" value="1"/>
</dbReference>
<dbReference type="SMART" id="SM00382">
    <property type="entry name" value="AAA"/>
    <property type="match status" value="1"/>
</dbReference>
<dbReference type="Gene3D" id="2.40.50.100">
    <property type="match status" value="1"/>
</dbReference>
<dbReference type="AlphaFoldDB" id="A0A4S1CC16"/>
<dbReference type="PANTHER" id="PTHR42781:SF4">
    <property type="entry name" value="SPERMIDINE_PUTRESCINE IMPORT ATP-BINDING PROTEIN POTA"/>
    <property type="match status" value="1"/>
</dbReference>
<dbReference type="SUPFAM" id="SSF52540">
    <property type="entry name" value="P-loop containing nucleoside triphosphate hydrolases"/>
    <property type="match status" value="1"/>
</dbReference>
<dbReference type="InterPro" id="IPR005116">
    <property type="entry name" value="Transp-assoc_OB_typ1"/>
</dbReference>
<proteinExistence type="predicted"/>
<dbReference type="InterPro" id="IPR050093">
    <property type="entry name" value="ABC_SmlMolc_Importer"/>
</dbReference>
<reference evidence="8 10" key="1">
    <citation type="submission" date="2019-04" db="EMBL/GenBank/DDBJ databases">
        <title>Geobacter oryzae sp. nov., ferric-reducing bacteria isolated from paddy soil.</title>
        <authorList>
            <person name="Xu Z."/>
            <person name="Masuda Y."/>
            <person name="Itoh H."/>
            <person name="Senoo K."/>
        </authorList>
    </citation>
    <scope>NUCLEOTIDE SEQUENCE [LARGE SCALE GENOMIC DNA]</scope>
    <source>
        <strain evidence="8 10">Red111</strain>
    </source>
</reference>
<dbReference type="EMBL" id="SRSC01000002">
    <property type="protein sequence ID" value="TGU72950.1"/>
    <property type="molecule type" value="Genomic_DNA"/>
</dbReference>
<dbReference type="InterPro" id="IPR003439">
    <property type="entry name" value="ABC_transporter-like_ATP-bd"/>
</dbReference>
<dbReference type="RefSeq" id="WP_135870416.1">
    <property type="nucleotide sequence ID" value="NZ_SRSC01000002.1"/>
</dbReference>
<dbReference type="PROSITE" id="PS00211">
    <property type="entry name" value="ABC_TRANSPORTER_1"/>
    <property type="match status" value="1"/>
</dbReference>
<dbReference type="EMBL" id="SRSC01000004">
    <property type="protein sequence ID" value="TGU70530.1"/>
    <property type="molecule type" value="Genomic_DNA"/>
</dbReference>